<dbReference type="Pfam" id="PF04059">
    <property type="entry name" value="RRM_2"/>
    <property type="match status" value="1"/>
</dbReference>
<reference evidence="4" key="2">
    <citation type="submission" date="2024-04" db="EMBL/GenBank/DDBJ databases">
        <authorList>
            <person name="Chen Y."/>
            <person name="Shah S."/>
            <person name="Dougan E. K."/>
            <person name="Thang M."/>
            <person name="Chan C."/>
        </authorList>
    </citation>
    <scope>NUCLEOTIDE SEQUENCE [LARGE SCALE GENOMIC DNA]</scope>
</reference>
<gene>
    <name evidence="3" type="ORF">C1SCF055_LOCUS32867</name>
</gene>
<proteinExistence type="predicted"/>
<dbReference type="EMBL" id="CAMXCT020004009">
    <property type="protein sequence ID" value="CAL1160677.1"/>
    <property type="molecule type" value="Genomic_DNA"/>
</dbReference>
<dbReference type="AlphaFoldDB" id="A0A9P1GE16"/>
<feature type="non-terminal residue" evidence="3">
    <location>
        <position position="1"/>
    </location>
</feature>
<dbReference type="InterPro" id="IPR035979">
    <property type="entry name" value="RBD_domain_sf"/>
</dbReference>
<dbReference type="OrthoDB" id="417481at2759"/>
<protein>
    <submittedName>
        <fullName evidence="5">Protein MEI2-like 3 (OML3) (MEI2-like protein 3)</fullName>
    </submittedName>
</protein>
<evidence type="ECO:0000313" key="6">
    <source>
        <dbReference type="Proteomes" id="UP001152797"/>
    </source>
</evidence>
<dbReference type="EMBL" id="CAMXCT030004009">
    <property type="protein sequence ID" value="CAL4794614.1"/>
    <property type="molecule type" value="Genomic_DNA"/>
</dbReference>
<evidence type="ECO:0000259" key="2">
    <source>
        <dbReference type="Pfam" id="PF04059"/>
    </source>
</evidence>
<dbReference type="GO" id="GO:0003676">
    <property type="term" value="F:nucleic acid binding"/>
    <property type="evidence" value="ECO:0007669"/>
    <property type="project" value="InterPro"/>
</dbReference>
<dbReference type="Proteomes" id="UP001152797">
    <property type="component" value="Unassembled WGS sequence"/>
</dbReference>
<sequence length="238" mass="27168">MQMPTAGLKLQHLESREEAPLDSNASTSCGESSVSNDSKVGKETPKANRSDRRGQRGQRYVNSRNMPKSCAPPIQVEADRREERIPSVAEVLMQFTEGKTTVMVRNIPSCYNCEEFLGDVVVPNFDEKFDFFYLPIDFKTKRNRGYCFLNFHSNAIARDFVGTFHGQSLTRHPTKKILDMRPADNQGLKNNMKSLKRQTLRSQAMSIPWSPGAKPRVKNQWFRPMVFGLTEDDQNKIC</sequence>
<dbReference type="EMBL" id="CAMXCT010004009">
    <property type="protein sequence ID" value="CAI4007302.1"/>
    <property type="molecule type" value="Genomic_DNA"/>
</dbReference>
<organism evidence="3">
    <name type="scientific">Cladocopium goreaui</name>
    <dbReference type="NCBI Taxonomy" id="2562237"/>
    <lineage>
        <taxon>Eukaryota</taxon>
        <taxon>Sar</taxon>
        <taxon>Alveolata</taxon>
        <taxon>Dinophyceae</taxon>
        <taxon>Suessiales</taxon>
        <taxon>Symbiodiniaceae</taxon>
        <taxon>Cladocopium</taxon>
    </lineage>
</organism>
<evidence type="ECO:0000313" key="3">
    <source>
        <dbReference type="EMBL" id="CAI4007302.1"/>
    </source>
</evidence>
<comment type="caution">
    <text evidence="3">The sequence shown here is derived from an EMBL/GenBank/DDBJ whole genome shotgun (WGS) entry which is preliminary data.</text>
</comment>
<dbReference type="SUPFAM" id="SSF54928">
    <property type="entry name" value="RNA-binding domain, RBD"/>
    <property type="match status" value="1"/>
</dbReference>
<reference evidence="3" key="1">
    <citation type="submission" date="2022-10" db="EMBL/GenBank/DDBJ databases">
        <authorList>
            <person name="Chen Y."/>
            <person name="Dougan E. K."/>
            <person name="Chan C."/>
            <person name="Rhodes N."/>
            <person name="Thang M."/>
        </authorList>
    </citation>
    <scope>NUCLEOTIDE SEQUENCE</scope>
</reference>
<name>A0A9P1GE16_9DINO</name>
<keyword evidence="6" id="KW-1185">Reference proteome</keyword>
<feature type="compositionally biased region" description="Polar residues" evidence="1">
    <location>
        <begin position="23"/>
        <end position="38"/>
    </location>
</feature>
<dbReference type="InterPro" id="IPR007201">
    <property type="entry name" value="Mei2-like_Rrm_C"/>
</dbReference>
<evidence type="ECO:0000313" key="5">
    <source>
        <dbReference type="EMBL" id="CAL4794614.1"/>
    </source>
</evidence>
<feature type="domain" description="Mei2-like C-terminal RNA recognition motif" evidence="2">
    <location>
        <begin position="99"/>
        <end position="190"/>
    </location>
</feature>
<feature type="region of interest" description="Disordered" evidence="1">
    <location>
        <begin position="1"/>
        <end position="82"/>
    </location>
</feature>
<accession>A0A9P1GE16</accession>
<feature type="compositionally biased region" description="Basic and acidic residues" evidence="1">
    <location>
        <begin position="39"/>
        <end position="54"/>
    </location>
</feature>
<evidence type="ECO:0000256" key="1">
    <source>
        <dbReference type="SAM" id="MobiDB-lite"/>
    </source>
</evidence>
<evidence type="ECO:0000313" key="4">
    <source>
        <dbReference type="EMBL" id="CAL1160677.1"/>
    </source>
</evidence>